<feature type="region of interest" description="Disordered" evidence="1">
    <location>
        <begin position="16"/>
        <end position="53"/>
    </location>
</feature>
<feature type="compositionally biased region" description="Polar residues" evidence="1">
    <location>
        <begin position="40"/>
        <end position="53"/>
    </location>
</feature>
<protein>
    <submittedName>
        <fullName evidence="2">Uncharacterized protein</fullName>
    </submittedName>
</protein>
<feature type="compositionally biased region" description="Low complexity" evidence="1">
    <location>
        <begin position="335"/>
        <end position="351"/>
    </location>
</feature>
<feature type="compositionally biased region" description="Polar residues" evidence="1">
    <location>
        <begin position="16"/>
        <end position="26"/>
    </location>
</feature>
<keyword evidence="3" id="KW-1185">Reference proteome</keyword>
<gene>
    <name evidence="2" type="ORF">EI97DRAFT_472162</name>
</gene>
<accession>A0A6A6JZ05</accession>
<feature type="region of interest" description="Disordered" evidence="1">
    <location>
        <begin position="281"/>
        <end position="351"/>
    </location>
</feature>
<feature type="region of interest" description="Disordered" evidence="1">
    <location>
        <begin position="70"/>
        <end position="143"/>
    </location>
</feature>
<reference evidence="2" key="1">
    <citation type="journal article" date="2020" name="Stud. Mycol.">
        <title>101 Dothideomycetes genomes: a test case for predicting lifestyles and emergence of pathogens.</title>
        <authorList>
            <person name="Haridas S."/>
            <person name="Albert R."/>
            <person name="Binder M."/>
            <person name="Bloem J."/>
            <person name="Labutti K."/>
            <person name="Salamov A."/>
            <person name="Andreopoulos B."/>
            <person name="Baker S."/>
            <person name="Barry K."/>
            <person name="Bills G."/>
            <person name="Bluhm B."/>
            <person name="Cannon C."/>
            <person name="Castanera R."/>
            <person name="Culley D."/>
            <person name="Daum C."/>
            <person name="Ezra D."/>
            <person name="Gonzalez J."/>
            <person name="Henrissat B."/>
            <person name="Kuo A."/>
            <person name="Liang C."/>
            <person name="Lipzen A."/>
            <person name="Lutzoni F."/>
            <person name="Magnuson J."/>
            <person name="Mondo S."/>
            <person name="Nolan M."/>
            <person name="Ohm R."/>
            <person name="Pangilinan J."/>
            <person name="Park H.-J."/>
            <person name="Ramirez L."/>
            <person name="Alfaro M."/>
            <person name="Sun H."/>
            <person name="Tritt A."/>
            <person name="Yoshinaga Y."/>
            <person name="Zwiers L.-H."/>
            <person name="Turgeon B."/>
            <person name="Goodwin S."/>
            <person name="Spatafora J."/>
            <person name="Crous P."/>
            <person name="Grigoriev I."/>
        </authorList>
    </citation>
    <scope>NUCLEOTIDE SEQUENCE</scope>
    <source>
        <strain evidence="2">CBS 379.55</strain>
    </source>
</reference>
<feature type="compositionally biased region" description="Basic and acidic residues" evidence="1">
    <location>
        <begin position="196"/>
        <end position="205"/>
    </location>
</feature>
<dbReference type="RefSeq" id="XP_033658523.1">
    <property type="nucleotide sequence ID" value="XM_033801842.1"/>
</dbReference>
<evidence type="ECO:0000313" key="2">
    <source>
        <dbReference type="EMBL" id="KAF2280986.1"/>
    </source>
</evidence>
<dbReference type="EMBL" id="ML986484">
    <property type="protein sequence ID" value="KAF2280986.1"/>
    <property type="molecule type" value="Genomic_DNA"/>
</dbReference>
<dbReference type="GeneID" id="54555017"/>
<proteinExistence type="predicted"/>
<dbReference type="Proteomes" id="UP000800097">
    <property type="component" value="Unassembled WGS sequence"/>
</dbReference>
<feature type="region of interest" description="Disordered" evidence="1">
    <location>
        <begin position="196"/>
        <end position="229"/>
    </location>
</feature>
<evidence type="ECO:0000313" key="3">
    <source>
        <dbReference type="Proteomes" id="UP000800097"/>
    </source>
</evidence>
<name>A0A6A6JZ05_WESOR</name>
<sequence>MPFNRQVPACVSTDCTVSQEANSSPLETGKALADVGGPSEQLSRANSRSSQEQTVKLQVYKDTSHISEQKLKPDIPHSLGKHTRPQSQTARKVDLGDKTRKRSRMMPDTSDGHIGFSGKAKSTDENHPEARSHTRNKWTGHVSVPDQPQVRAVILEQLRLISDERIALLEKLKALELGEKRLLAILHEEQAKLMENRQEEQRRQQSEMTSSDTVNRSSSARKRSTSRANQAVLLSSDVAIPSRSSPLRKMFSRKSTRIPLNDKTEECTVSAETVLRHTTNGYHEQEISMSRERYTPCPPGDISKLPLPQRQRSVQVPTRFNDKDEGMHNASGIWRSSRPGTPRTTTSSRQH</sequence>
<feature type="compositionally biased region" description="Basic and acidic residues" evidence="1">
    <location>
        <begin position="283"/>
        <end position="294"/>
    </location>
</feature>
<organism evidence="2 3">
    <name type="scientific">Westerdykella ornata</name>
    <dbReference type="NCBI Taxonomy" id="318751"/>
    <lineage>
        <taxon>Eukaryota</taxon>
        <taxon>Fungi</taxon>
        <taxon>Dikarya</taxon>
        <taxon>Ascomycota</taxon>
        <taxon>Pezizomycotina</taxon>
        <taxon>Dothideomycetes</taxon>
        <taxon>Pleosporomycetidae</taxon>
        <taxon>Pleosporales</taxon>
        <taxon>Sporormiaceae</taxon>
        <taxon>Westerdykella</taxon>
    </lineage>
</organism>
<dbReference type="AlphaFoldDB" id="A0A6A6JZ05"/>
<feature type="compositionally biased region" description="Basic and acidic residues" evidence="1">
    <location>
        <begin position="121"/>
        <end position="132"/>
    </location>
</feature>
<evidence type="ECO:0000256" key="1">
    <source>
        <dbReference type="SAM" id="MobiDB-lite"/>
    </source>
</evidence>